<dbReference type="AlphaFoldDB" id="A0A1I9G4I5"/>
<organism evidence="1">
    <name type="scientific">Brugia malayi</name>
    <name type="common">Filarial nematode worm</name>
    <dbReference type="NCBI Taxonomy" id="6279"/>
    <lineage>
        <taxon>Eukaryota</taxon>
        <taxon>Metazoa</taxon>
        <taxon>Ecdysozoa</taxon>
        <taxon>Nematoda</taxon>
        <taxon>Chromadorea</taxon>
        <taxon>Rhabditida</taxon>
        <taxon>Spirurina</taxon>
        <taxon>Spiruromorpha</taxon>
        <taxon>Filarioidea</taxon>
        <taxon>Onchocercidae</taxon>
        <taxon>Brugia</taxon>
    </lineage>
</organism>
<proteinExistence type="predicted"/>
<reference evidence="1" key="2">
    <citation type="submission" date="2012-12" db="EMBL/GenBank/DDBJ databases">
        <authorList>
            <consortium name="WormBase Consortium"/>
            <person name="Ghedin E."/>
            <person name="Paulini M."/>
        </authorList>
    </citation>
    <scope>NUCLEOTIDE SEQUENCE</scope>
    <source>
        <strain evidence="1">FR3</strain>
    </source>
</reference>
<name>A0A1I9G4I5_BRUMA</name>
<protein>
    <submittedName>
        <fullName evidence="1">Bm662</fullName>
    </submittedName>
</protein>
<reference evidence="1" key="1">
    <citation type="journal article" date="2007" name="Science">
        <title>Draft genome of the filarial nematode parasite Brugia malayi.</title>
        <authorList>
            <person name="Ghedin E."/>
            <person name="Wang S."/>
            <person name="Spiro D."/>
            <person name="Caler E."/>
            <person name="Zhao Q."/>
            <person name="Crabtree J."/>
            <person name="Allen J.E."/>
            <person name="Delcher A.L."/>
            <person name="Guiliano D.B."/>
            <person name="Miranda-Saavedra D."/>
            <person name="Angiuoli S.V."/>
            <person name="Creasy T."/>
            <person name="Amedeo P."/>
            <person name="Haas B."/>
            <person name="El-Sayed N.M."/>
            <person name="Wortman J.R."/>
            <person name="Feldblyum T."/>
            <person name="Tallon L."/>
            <person name="Schatz M."/>
            <person name="Shumway M."/>
            <person name="Koo H."/>
            <person name="Salzberg S.L."/>
            <person name="Schobel S."/>
            <person name="Pertea M."/>
            <person name="Pop M."/>
            <person name="White O."/>
            <person name="Barton G.J."/>
            <person name="Carlow C.K."/>
            <person name="Crawford M.J."/>
            <person name="Daub J."/>
            <person name="Dimmic M.W."/>
            <person name="Estes C.F."/>
            <person name="Foster J.M."/>
            <person name="Ganatra M."/>
            <person name="Gregory W.F."/>
            <person name="Johnson N.M."/>
            <person name="Jin J."/>
            <person name="Komuniecki R."/>
            <person name="Korf I."/>
            <person name="Kumar S."/>
            <person name="Laney S."/>
            <person name="Li B.W."/>
            <person name="Li W."/>
            <person name="Lindblom T.H."/>
            <person name="Lustigman S."/>
            <person name="Ma D."/>
            <person name="Maina C.V."/>
            <person name="Martin D.M."/>
            <person name="McCarter J.P."/>
            <person name="McReynolds L."/>
            <person name="Mitreva M."/>
            <person name="Nutman T.B."/>
            <person name="Parkinson J."/>
            <person name="Peregrin-Alvarez J.M."/>
            <person name="Poole C."/>
            <person name="Ren Q."/>
            <person name="Saunders L."/>
            <person name="Sluder A.E."/>
            <person name="Smith K."/>
            <person name="Stanke M."/>
            <person name="Unnasch T.R."/>
            <person name="Ware J."/>
            <person name="Wei A.D."/>
            <person name="Weil G."/>
            <person name="Williams D.J."/>
            <person name="Zhang Y."/>
            <person name="Williams S.A."/>
            <person name="Fraser-Liggett C."/>
            <person name="Slatko B."/>
            <person name="Blaxter M.L."/>
            <person name="Scott A.L."/>
        </authorList>
    </citation>
    <scope>NUCLEOTIDE SEQUENCE</scope>
    <source>
        <strain evidence="1">FR3</strain>
    </source>
</reference>
<dbReference type="EMBL" id="LN857010">
    <property type="protein sequence ID" value="CDP99980.1"/>
    <property type="molecule type" value="Genomic_DNA"/>
</dbReference>
<gene>
    <name evidence="1" type="primary">Bm662</name>
    <name evidence="1" type="ORF">BM_Bm662</name>
</gene>
<sequence length="101" mass="11433">MSLQPKSSNTKTLLGQTFFHGDQILFTSNKTIFSGFLHINNRKNGDNNTITIYCGPHIIVAKELSMRVMSFDANVSETLRNTRTVKQLILMKPKPLDFDTT</sequence>
<accession>A0A1I9G4I5</accession>
<evidence type="ECO:0000313" key="1">
    <source>
        <dbReference type="EMBL" id="CDP99980.1"/>
    </source>
</evidence>